<keyword evidence="2" id="KW-1185">Reference proteome</keyword>
<gene>
    <name evidence="1" type="ORF">CCAP1982_LOCUS13933</name>
</gene>
<comment type="caution">
    <text evidence="1">The sequence shown here is derived from an EMBL/GenBank/DDBJ whole genome shotgun (WGS) entry which is preliminary data.</text>
</comment>
<evidence type="ECO:0000313" key="1">
    <source>
        <dbReference type="EMBL" id="CAD7005573.1"/>
    </source>
</evidence>
<sequence length="73" mass="8148">MPANVAAVGGVEDAQPMPQPPHVTFNGDKFLQLNAATCGLPQQQRSQHDFINVVDQKDQQQFIGMQMFDYMNI</sequence>
<organism evidence="1 2">
    <name type="scientific">Ceratitis capitata</name>
    <name type="common">Mediterranean fruit fly</name>
    <name type="synonym">Tephritis capitata</name>
    <dbReference type="NCBI Taxonomy" id="7213"/>
    <lineage>
        <taxon>Eukaryota</taxon>
        <taxon>Metazoa</taxon>
        <taxon>Ecdysozoa</taxon>
        <taxon>Arthropoda</taxon>
        <taxon>Hexapoda</taxon>
        <taxon>Insecta</taxon>
        <taxon>Pterygota</taxon>
        <taxon>Neoptera</taxon>
        <taxon>Endopterygota</taxon>
        <taxon>Diptera</taxon>
        <taxon>Brachycera</taxon>
        <taxon>Muscomorpha</taxon>
        <taxon>Tephritoidea</taxon>
        <taxon>Tephritidae</taxon>
        <taxon>Ceratitis</taxon>
        <taxon>Ceratitis</taxon>
    </lineage>
</organism>
<accession>A0A811V7K3</accession>
<proteinExistence type="predicted"/>
<dbReference type="Proteomes" id="UP000606786">
    <property type="component" value="Unassembled WGS sequence"/>
</dbReference>
<dbReference type="EMBL" id="CAJHJT010000034">
    <property type="protein sequence ID" value="CAD7005573.1"/>
    <property type="molecule type" value="Genomic_DNA"/>
</dbReference>
<name>A0A811V7K3_CERCA</name>
<evidence type="ECO:0000313" key="2">
    <source>
        <dbReference type="Proteomes" id="UP000606786"/>
    </source>
</evidence>
<protein>
    <submittedName>
        <fullName evidence="1">(Mediterranean fruit fly) hypothetical protein</fullName>
    </submittedName>
</protein>
<dbReference type="AlphaFoldDB" id="A0A811V7K3"/>
<reference evidence="1" key="1">
    <citation type="submission" date="2020-11" db="EMBL/GenBank/DDBJ databases">
        <authorList>
            <person name="Whitehead M."/>
        </authorList>
    </citation>
    <scope>NUCLEOTIDE SEQUENCE</scope>
    <source>
        <strain evidence="1">EGII</strain>
    </source>
</reference>